<dbReference type="InterPro" id="IPR011994">
    <property type="entry name" value="Cytidylate_kinase_dom"/>
</dbReference>
<dbReference type="HAMAP" id="MF_00238">
    <property type="entry name" value="Cytidyl_kinase_type1"/>
    <property type="match status" value="1"/>
</dbReference>
<accession>A0A8J8FDV8</accession>
<dbReference type="GO" id="GO:0036431">
    <property type="term" value="F:dCMP kinase activity"/>
    <property type="evidence" value="ECO:0007669"/>
    <property type="project" value="InterPro"/>
</dbReference>
<comment type="catalytic activity">
    <reaction evidence="7 8">
        <text>CMP + ATP = CDP + ADP</text>
        <dbReference type="Rhea" id="RHEA:11600"/>
        <dbReference type="ChEBI" id="CHEBI:30616"/>
        <dbReference type="ChEBI" id="CHEBI:58069"/>
        <dbReference type="ChEBI" id="CHEBI:60377"/>
        <dbReference type="ChEBI" id="CHEBI:456216"/>
        <dbReference type="EC" id="2.7.4.25"/>
    </reaction>
</comment>
<dbReference type="SUPFAM" id="SSF52540">
    <property type="entry name" value="P-loop containing nucleoside triphosphate hydrolases"/>
    <property type="match status" value="1"/>
</dbReference>
<evidence type="ECO:0000256" key="7">
    <source>
        <dbReference type="ARBA" id="ARBA00048478"/>
    </source>
</evidence>
<feature type="domain" description="Cytidylate kinase" evidence="9">
    <location>
        <begin position="6"/>
        <end position="221"/>
    </location>
</feature>
<dbReference type="Proteomes" id="UP000598971">
    <property type="component" value="Unassembled WGS sequence"/>
</dbReference>
<keyword evidence="4 8" id="KW-0418">Kinase</keyword>
<dbReference type="EC" id="2.7.4.25" evidence="8"/>
<evidence type="ECO:0000259" key="9">
    <source>
        <dbReference type="Pfam" id="PF02224"/>
    </source>
</evidence>
<comment type="catalytic activity">
    <reaction evidence="6 8">
        <text>dCMP + ATP = dCDP + ADP</text>
        <dbReference type="Rhea" id="RHEA:25094"/>
        <dbReference type="ChEBI" id="CHEBI:30616"/>
        <dbReference type="ChEBI" id="CHEBI:57566"/>
        <dbReference type="ChEBI" id="CHEBI:58593"/>
        <dbReference type="ChEBI" id="CHEBI:456216"/>
        <dbReference type="EC" id="2.7.4.25"/>
    </reaction>
</comment>
<dbReference type="GO" id="GO:0005829">
    <property type="term" value="C:cytosol"/>
    <property type="evidence" value="ECO:0007669"/>
    <property type="project" value="TreeGrafter"/>
</dbReference>
<evidence type="ECO:0000256" key="2">
    <source>
        <dbReference type="ARBA" id="ARBA00022679"/>
    </source>
</evidence>
<gene>
    <name evidence="8" type="primary">cmk</name>
    <name evidence="10" type="ORF">GD597_09490</name>
</gene>
<comment type="similarity">
    <text evidence="1 8">Belongs to the cytidylate kinase family. Type 1 subfamily.</text>
</comment>
<evidence type="ECO:0000256" key="5">
    <source>
        <dbReference type="ARBA" id="ARBA00022840"/>
    </source>
</evidence>
<evidence type="ECO:0000256" key="3">
    <source>
        <dbReference type="ARBA" id="ARBA00022741"/>
    </source>
</evidence>
<dbReference type="CDD" id="cd02020">
    <property type="entry name" value="CMPK"/>
    <property type="match status" value="1"/>
</dbReference>
<organism evidence="10 11">
    <name type="scientific">Limnovirga soli</name>
    <dbReference type="NCBI Taxonomy" id="2656915"/>
    <lineage>
        <taxon>Bacteria</taxon>
        <taxon>Pseudomonadati</taxon>
        <taxon>Bacteroidota</taxon>
        <taxon>Chitinophagia</taxon>
        <taxon>Chitinophagales</taxon>
        <taxon>Chitinophagaceae</taxon>
        <taxon>Limnovirga</taxon>
    </lineage>
</organism>
<evidence type="ECO:0000256" key="6">
    <source>
        <dbReference type="ARBA" id="ARBA00047615"/>
    </source>
</evidence>
<dbReference type="PANTHER" id="PTHR21299:SF2">
    <property type="entry name" value="CYTIDYLATE KINASE"/>
    <property type="match status" value="1"/>
</dbReference>
<comment type="caution">
    <text evidence="10">The sequence shown here is derived from an EMBL/GenBank/DDBJ whole genome shotgun (WGS) entry which is preliminary data.</text>
</comment>
<reference evidence="10" key="1">
    <citation type="submission" date="2019-10" db="EMBL/GenBank/DDBJ databases">
        <title>Draft genome sequence of Panacibacter sp. KCS-6.</title>
        <authorList>
            <person name="Yim K.J."/>
        </authorList>
    </citation>
    <scope>NUCLEOTIDE SEQUENCE</scope>
    <source>
        <strain evidence="10">KCS-6</strain>
    </source>
</reference>
<evidence type="ECO:0000256" key="8">
    <source>
        <dbReference type="HAMAP-Rule" id="MF_00238"/>
    </source>
</evidence>
<evidence type="ECO:0000256" key="4">
    <source>
        <dbReference type="ARBA" id="ARBA00022777"/>
    </source>
</evidence>
<keyword evidence="3 8" id="KW-0547">Nucleotide-binding</keyword>
<evidence type="ECO:0000313" key="11">
    <source>
        <dbReference type="Proteomes" id="UP000598971"/>
    </source>
</evidence>
<dbReference type="GO" id="GO:0015949">
    <property type="term" value="P:nucleobase-containing small molecule interconversion"/>
    <property type="evidence" value="ECO:0007669"/>
    <property type="project" value="TreeGrafter"/>
</dbReference>
<sequence length="225" mass="25097">MKKIIITIDGYSSCGKSTVARQLAKELNYIFIDSGAMYRAITLYFLQNKVNLHDEAAVNTALAAINLSFVFNATTGKSDMYLNEVNVEIAIREMYISDNVSTVAADAAVREFAVAQQRKIGEQKGIVMDGRDIGTTVFPNAELKIFMTADIDVRVERRYKEVVAANAGITREEVKQNLAMRDHLDSTRAISPLRKADDALVLDNSNLTMAEQLTLVLQWVNERIQ</sequence>
<name>A0A8J8FDV8_9BACT</name>
<dbReference type="RefSeq" id="WP_171607625.1">
    <property type="nucleotide sequence ID" value="NZ_WHPF01000006.1"/>
</dbReference>
<comment type="subcellular location">
    <subcellularLocation>
        <location evidence="8">Cytoplasm</location>
    </subcellularLocation>
</comment>
<protein>
    <recommendedName>
        <fullName evidence="8">Cytidylate kinase</fullName>
        <shortName evidence="8">CK</shortName>
        <ecNumber evidence="8">2.7.4.25</ecNumber>
    </recommendedName>
    <alternativeName>
        <fullName evidence="8">Cytidine monophosphate kinase</fullName>
        <shortName evidence="8">CMP kinase</shortName>
    </alternativeName>
</protein>
<dbReference type="Pfam" id="PF02224">
    <property type="entry name" value="Cytidylate_kin"/>
    <property type="match status" value="1"/>
</dbReference>
<keyword evidence="5 8" id="KW-0067">ATP-binding</keyword>
<keyword evidence="11" id="KW-1185">Reference proteome</keyword>
<evidence type="ECO:0000313" key="10">
    <source>
        <dbReference type="EMBL" id="NNV55692.1"/>
    </source>
</evidence>
<dbReference type="AlphaFoldDB" id="A0A8J8FDV8"/>
<evidence type="ECO:0000256" key="1">
    <source>
        <dbReference type="ARBA" id="ARBA00009427"/>
    </source>
</evidence>
<dbReference type="PANTHER" id="PTHR21299">
    <property type="entry name" value="CYTIDYLATE KINASE/PANTOATE-BETA-ALANINE LIGASE"/>
    <property type="match status" value="1"/>
</dbReference>
<dbReference type="NCBIfam" id="TIGR00017">
    <property type="entry name" value="cmk"/>
    <property type="match status" value="1"/>
</dbReference>
<dbReference type="GO" id="GO:0006220">
    <property type="term" value="P:pyrimidine nucleotide metabolic process"/>
    <property type="evidence" value="ECO:0007669"/>
    <property type="project" value="UniProtKB-UniRule"/>
</dbReference>
<dbReference type="GO" id="GO:0005524">
    <property type="term" value="F:ATP binding"/>
    <property type="evidence" value="ECO:0007669"/>
    <property type="project" value="UniProtKB-UniRule"/>
</dbReference>
<proteinExistence type="inferred from homology"/>
<keyword evidence="8" id="KW-0963">Cytoplasm</keyword>
<dbReference type="InterPro" id="IPR003136">
    <property type="entry name" value="Cytidylate_kin"/>
</dbReference>
<keyword evidence="2 8" id="KW-0808">Transferase</keyword>
<feature type="binding site" evidence="8">
    <location>
        <begin position="10"/>
        <end position="18"/>
    </location>
    <ligand>
        <name>ATP</name>
        <dbReference type="ChEBI" id="CHEBI:30616"/>
    </ligand>
</feature>
<dbReference type="InterPro" id="IPR027417">
    <property type="entry name" value="P-loop_NTPase"/>
</dbReference>
<dbReference type="Gene3D" id="3.40.50.300">
    <property type="entry name" value="P-loop containing nucleotide triphosphate hydrolases"/>
    <property type="match status" value="1"/>
</dbReference>
<dbReference type="EMBL" id="WHPF01000006">
    <property type="protein sequence ID" value="NNV55692.1"/>
    <property type="molecule type" value="Genomic_DNA"/>
</dbReference>